<evidence type="ECO:0000313" key="2">
    <source>
        <dbReference type="Proteomes" id="UP000070058"/>
    </source>
</evidence>
<sequence>MKPSHLPLSSANCAGESARRARRSADATWAELTRAARQLSSAEFSANCGPEAAPYGFATRVAARALAQRRSSPSLLETLSLRALGLAGLTMALALAAHFFVPQSVAAADEELFFAVEDPSAIILGEGGGAYE</sequence>
<accession>A0A139SQ24</accession>
<dbReference type="STRING" id="1548207.AXK11_03715"/>
<comment type="caution">
    <text evidence="1">The sequence shown here is derived from an EMBL/GenBank/DDBJ whole genome shotgun (WGS) entry which is preliminary data.</text>
</comment>
<reference evidence="2" key="1">
    <citation type="submission" date="2016-02" db="EMBL/GenBank/DDBJ databases">
        <authorList>
            <person name="Sanders J.G."/>
            <person name="Lin J.Y."/>
            <person name="Wertz J.T."/>
            <person name="Russell J.A."/>
            <person name="Moreau C.S."/>
            <person name="Powell S."/>
        </authorList>
    </citation>
    <scope>NUCLEOTIDE SEQUENCE [LARGE SCALE GENOMIC DNA]</scope>
    <source>
        <strain evidence="2">CAG34</strain>
    </source>
</reference>
<gene>
    <name evidence="1" type="ORF">AXK11_03715</name>
</gene>
<dbReference type="EMBL" id="LSZQ01000029">
    <property type="protein sequence ID" value="KXU36648.1"/>
    <property type="molecule type" value="Genomic_DNA"/>
</dbReference>
<name>A0A139SQ24_9BACT</name>
<proteinExistence type="predicted"/>
<keyword evidence="2" id="KW-1185">Reference proteome</keyword>
<dbReference type="AlphaFoldDB" id="A0A139SQ24"/>
<dbReference type="Proteomes" id="UP000070058">
    <property type="component" value="Unassembled WGS sequence"/>
</dbReference>
<dbReference type="RefSeq" id="WP_068629361.1">
    <property type="nucleotide sequence ID" value="NZ_LSZQ01000029.1"/>
</dbReference>
<organism evidence="1 2">
    <name type="scientific">Cephaloticoccus primus</name>
    <dbReference type="NCBI Taxonomy" id="1548207"/>
    <lineage>
        <taxon>Bacteria</taxon>
        <taxon>Pseudomonadati</taxon>
        <taxon>Verrucomicrobiota</taxon>
        <taxon>Opitutia</taxon>
        <taxon>Opitutales</taxon>
        <taxon>Opitutaceae</taxon>
        <taxon>Cephaloticoccus</taxon>
    </lineage>
</organism>
<evidence type="ECO:0000313" key="1">
    <source>
        <dbReference type="EMBL" id="KXU36648.1"/>
    </source>
</evidence>
<dbReference type="OrthoDB" id="200267at2"/>
<protein>
    <submittedName>
        <fullName evidence="1">Uncharacterized protein</fullName>
    </submittedName>
</protein>